<keyword evidence="8" id="KW-1185">Reference proteome</keyword>
<accession>A0ABN9TE99</accession>
<evidence type="ECO:0000313" key="7">
    <source>
        <dbReference type="EMBL" id="CAK0843919.1"/>
    </source>
</evidence>
<comment type="caution">
    <text evidence="7">The sequence shown here is derived from an EMBL/GenBank/DDBJ whole genome shotgun (WGS) entry which is preliminary data.</text>
</comment>
<feature type="compositionally biased region" description="Low complexity" evidence="4">
    <location>
        <begin position="597"/>
        <end position="610"/>
    </location>
</feature>
<dbReference type="PANTHER" id="PTHR44329">
    <property type="entry name" value="SERINE/THREONINE-PROTEIN KINASE TNNI3K-RELATED"/>
    <property type="match status" value="1"/>
</dbReference>
<feature type="transmembrane region" description="Helical" evidence="5">
    <location>
        <begin position="78"/>
        <end position="100"/>
    </location>
</feature>
<feature type="compositionally biased region" description="Gly residues" evidence="4">
    <location>
        <begin position="537"/>
        <end position="546"/>
    </location>
</feature>
<dbReference type="InterPro" id="IPR000719">
    <property type="entry name" value="Prot_kinase_dom"/>
</dbReference>
<feature type="region of interest" description="Disordered" evidence="4">
    <location>
        <begin position="158"/>
        <end position="177"/>
    </location>
</feature>
<feature type="transmembrane region" description="Helical" evidence="5">
    <location>
        <begin position="106"/>
        <end position="123"/>
    </location>
</feature>
<dbReference type="EMBL" id="CAUYUJ010014616">
    <property type="protein sequence ID" value="CAK0843919.1"/>
    <property type="molecule type" value="Genomic_DNA"/>
</dbReference>
<name>A0ABN9TE99_9DINO</name>
<evidence type="ECO:0000256" key="1">
    <source>
        <dbReference type="ARBA" id="ARBA00022741"/>
    </source>
</evidence>
<dbReference type="Gene3D" id="1.10.510.10">
    <property type="entry name" value="Transferase(Phosphotransferase) domain 1"/>
    <property type="match status" value="1"/>
</dbReference>
<keyword evidence="5" id="KW-1133">Transmembrane helix</keyword>
<dbReference type="SUPFAM" id="SSF56112">
    <property type="entry name" value="Protein kinase-like (PK-like)"/>
    <property type="match status" value="1"/>
</dbReference>
<dbReference type="PROSITE" id="PS00108">
    <property type="entry name" value="PROTEIN_KINASE_ST"/>
    <property type="match status" value="1"/>
</dbReference>
<dbReference type="SMART" id="SM00220">
    <property type="entry name" value="S_TKc"/>
    <property type="match status" value="1"/>
</dbReference>
<dbReference type="Gene3D" id="3.30.200.20">
    <property type="entry name" value="Phosphorylase Kinase, domain 1"/>
    <property type="match status" value="1"/>
</dbReference>
<evidence type="ECO:0000256" key="4">
    <source>
        <dbReference type="SAM" id="MobiDB-lite"/>
    </source>
</evidence>
<keyword evidence="5" id="KW-0472">Membrane</keyword>
<evidence type="ECO:0000259" key="6">
    <source>
        <dbReference type="PROSITE" id="PS50011"/>
    </source>
</evidence>
<dbReference type="InterPro" id="IPR011009">
    <property type="entry name" value="Kinase-like_dom_sf"/>
</dbReference>
<evidence type="ECO:0000256" key="5">
    <source>
        <dbReference type="SAM" id="Phobius"/>
    </source>
</evidence>
<evidence type="ECO:0000256" key="2">
    <source>
        <dbReference type="ARBA" id="ARBA00022840"/>
    </source>
</evidence>
<dbReference type="PROSITE" id="PS00107">
    <property type="entry name" value="PROTEIN_KINASE_ATP"/>
    <property type="match status" value="1"/>
</dbReference>
<keyword evidence="5" id="KW-0812">Transmembrane</keyword>
<dbReference type="PANTHER" id="PTHR44329:SF214">
    <property type="entry name" value="PROTEIN KINASE DOMAIN-CONTAINING PROTEIN"/>
    <property type="match status" value="1"/>
</dbReference>
<feature type="region of interest" description="Disordered" evidence="4">
    <location>
        <begin position="522"/>
        <end position="548"/>
    </location>
</feature>
<feature type="region of interest" description="Disordered" evidence="4">
    <location>
        <begin position="597"/>
        <end position="619"/>
    </location>
</feature>
<dbReference type="InterPro" id="IPR051681">
    <property type="entry name" value="Ser/Thr_Kinases-Pseudokinases"/>
</dbReference>
<dbReference type="PROSITE" id="PS50011">
    <property type="entry name" value="PROTEIN_KINASE_DOM"/>
    <property type="match status" value="1"/>
</dbReference>
<evidence type="ECO:0000313" key="8">
    <source>
        <dbReference type="Proteomes" id="UP001189429"/>
    </source>
</evidence>
<proteinExistence type="predicted"/>
<feature type="domain" description="Protein kinase" evidence="6">
    <location>
        <begin position="219"/>
        <end position="505"/>
    </location>
</feature>
<dbReference type="Proteomes" id="UP001189429">
    <property type="component" value="Unassembled WGS sequence"/>
</dbReference>
<organism evidence="7 8">
    <name type="scientific">Prorocentrum cordatum</name>
    <dbReference type="NCBI Taxonomy" id="2364126"/>
    <lineage>
        <taxon>Eukaryota</taxon>
        <taxon>Sar</taxon>
        <taxon>Alveolata</taxon>
        <taxon>Dinophyceae</taxon>
        <taxon>Prorocentrales</taxon>
        <taxon>Prorocentraceae</taxon>
        <taxon>Prorocentrum</taxon>
    </lineage>
</organism>
<dbReference type="InterPro" id="IPR017441">
    <property type="entry name" value="Protein_kinase_ATP_BS"/>
</dbReference>
<keyword evidence="2 3" id="KW-0067">ATP-binding</keyword>
<sequence length="718" mass="75927">MAKYSIVGTLGLEVAVVAAVIPLMIVMVINSKHYVARVFGYADPEAIWGLNLGGTDGSVVLYIDCVVTALHLLMPIRWVVLVPMEVVACLAYIVPALLLGSPTMNVVPHNVIGLLALTVMAAFGKRAFERQERGLFAGLLVEKQKRFQAEFELSERPRQVTSDEAAKAEGDRSVVPSSLPMTTTSAGAFDATLEHASLDQIRAIGQREQWLLASGEVELFTDVILGEGGFGIVVSGLYHNALVAVKAAKGGVTQGGLAELCNELRILRRIRHPNVAFFYGACMDVVTGKLCLVLELVDGLPLGGFIRGLSRGPGQPAEASAGEAEAGVQASGAATRAHLVFDILNVLRYLHSRQPVVVHGDLKDSNVCVEERCNRSGRNSYHAKLLDFGLSRIVTKNAKPLSGTLRWMAPELIAATAVSPDAAADCYSFGLLVYFIVAGRLPFQGTNKMQILSQLRRGQGPSLAWPTPAGELTKACGPVVEQCTQPKAASRPAVQQISDELSAVLGHVVGGDMETSVLETLRSRSSARGDTKTLPLGAGGPAGGGPVASPELQKFEGLVKLSQVSSSSVSALVPGICTQSVSVMPQKTAVLSAKGADGAAAARPDSPGSSHGQLAHPEFEPTPLTTQILTLTLLLYQWNVSSPDSPCCWLHSALHSLDRMRAELRCRPCSAKGPMLRGQCRSCGLLLLEGQAVCEFCECPGSCVAVDAAARSEDAFAV</sequence>
<protein>
    <recommendedName>
        <fullName evidence="6">Protein kinase domain-containing protein</fullName>
    </recommendedName>
</protein>
<evidence type="ECO:0000256" key="3">
    <source>
        <dbReference type="PROSITE-ProRule" id="PRU10141"/>
    </source>
</evidence>
<dbReference type="Pfam" id="PF00069">
    <property type="entry name" value="Pkinase"/>
    <property type="match status" value="1"/>
</dbReference>
<keyword evidence="1 3" id="KW-0547">Nucleotide-binding</keyword>
<gene>
    <name evidence="7" type="ORF">PCOR1329_LOCUS38117</name>
</gene>
<feature type="transmembrane region" description="Helical" evidence="5">
    <location>
        <begin position="6"/>
        <end position="29"/>
    </location>
</feature>
<dbReference type="InterPro" id="IPR008271">
    <property type="entry name" value="Ser/Thr_kinase_AS"/>
</dbReference>
<feature type="binding site" evidence="3">
    <location>
        <position position="246"/>
    </location>
    <ligand>
        <name>ATP</name>
        <dbReference type="ChEBI" id="CHEBI:30616"/>
    </ligand>
</feature>
<reference evidence="7" key="1">
    <citation type="submission" date="2023-10" db="EMBL/GenBank/DDBJ databases">
        <authorList>
            <person name="Chen Y."/>
            <person name="Shah S."/>
            <person name="Dougan E. K."/>
            <person name="Thang M."/>
            <person name="Chan C."/>
        </authorList>
    </citation>
    <scope>NUCLEOTIDE SEQUENCE [LARGE SCALE GENOMIC DNA]</scope>
</reference>